<reference evidence="2" key="1">
    <citation type="journal article" date="2017" name="Nature">
        <title>Asgard archaea illuminate the origin of eukaryotic cellular complexity.</title>
        <authorList>
            <person name="Zaremba-Niedzwiedzka K."/>
            <person name="Caceres E.F."/>
            <person name="Saw J.H."/>
            <person name="Backstrom D."/>
            <person name="Juzokaite L."/>
            <person name="Vancaester E."/>
            <person name="Seitz K.W."/>
            <person name="Anantharaman K."/>
            <person name="Starnawski P."/>
            <person name="Kjeldsen K.U."/>
            <person name="Scott M.B."/>
            <person name="Nunoura T."/>
            <person name="Banfield J.F."/>
            <person name="Schramm A."/>
            <person name="Baker B.J."/>
            <person name="Spang A."/>
            <person name="Ettema T.J.G."/>
        </authorList>
    </citation>
    <scope>NUCLEOTIDE SEQUENCE</scope>
    <source>
        <strain evidence="2">LCB_4</strain>
    </source>
</reference>
<gene>
    <name evidence="2" type="ORF">OdinLCB4_005915</name>
</gene>
<protein>
    <submittedName>
        <fullName evidence="2">Uncharacterized protein</fullName>
    </submittedName>
</protein>
<accession>A0AAF0D1I9</accession>
<feature type="region of interest" description="Disordered" evidence="1">
    <location>
        <begin position="96"/>
        <end position="145"/>
    </location>
</feature>
<dbReference type="Proteomes" id="UP000186851">
    <property type="component" value="Chromosome"/>
</dbReference>
<evidence type="ECO:0000256" key="1">
    <source>
        <dbReference type="SAM" id="MobiDB-lite"/>
    </source>
</evidence>
<evidence type="ECO:0000313" key="3">
    <source>
        <dbReference type="Proteomes" id="UP000186851"/>
    </source>
</evidence>
<feature type="compositionally biased region" description="Pro residues" evidence="1">
    <location>
        <begin position="122"/>
        <end position="140"/>
    </location>
</feature>
<organism evidence="2 3">
    <name type="scientific">Odinarchaeota yellowstonii (strain LCB_4)</name>
    <dbReference type="NCBI Taxonomy" id="1841599"/>
    <lineage>
        <taxon>Archaea</taxon>
        <taxon>Promethearchaeati</taxon>
        <taxon>Candidatus Odinarchaeota</taxon>
        <taxon>Candidatus Odinarchaeia</taxon>
        <taxon>Candidatus Odinarchaeales</taxon>
        <taxon>Candidatus Odinarchaeaceae</taxon>
        <taxon>Candidatus Odinarchaeum</taxon>
    </lineage>
</organism>
<dbReference type="EMBL" id="CP091871">
    <property type="protein sequence ID" value="WEU40005.1"/>
    <property type="molecule type" value="Genomic_DNA"/>
</dbReference>
<proteinExistence type="predicted"/>
<sequence>MGEEFSDLLSHISGQSVNKQVQELAMILTRTLEIVINAVDMLEQNFNNLSNSVNQRISALEQKINMIGVGEAKPQVTPVIQTASVVSKRPVVLDEHVEEVSPPEDAVYTPPPVSQPVRIQPSTPPSAPPIQAPPPPPPAAKPINPINVRQALNTELKQLFTKMRAQTE</sequence>
<name>A0AAF0D1I9_ODILC</name>
<evidence type="ECO:0000313" key="2">
    <source>
        <dbReference type="EMBL" id="WEU40005.1"/>
    </source>
</evidence>
<dbReference type="KEGG" id="oyw:OdinLCB4_005915"/>
<dbReference type="AlphaFoldDB" id="A0AAF0D1I9"/>
<reference evidence="2" key="2">
    <citation type="journal article" date="2022" name="Nat. Microbiol.">
        <title>A closed Candidatus Odinarchaeum chromosome exposes Asgard archaeal viruses.</title>
        <authorList>
            <person name="Tamarit D."/>
            <person name="Caceres E.F."/>
            <person name="Krupovic M."/>
            <person name="Nijland R."/>
            <person name="Eme L."/>
            <person name="Robinson N.P."/>
            <person name="Ettema T.J.G."/>
        </authorList>
    </citation>
    <scope>NUCLEOTIDE SEQUENCE</scope>
    <source>
        <strain evidence="2">LCB_4</strain>
    </source>
</reference>